<evidence type="ECO:0000256" key="1">
    <source>
        <dbReference type="SAM" id="Phobius"/>
    </source>
</evidence>
<dbReference type="Proteomes" id="UP000265180">
    <property type="component" value="Chromosome 24"/>
</dbReference>
<keyword evidence="2" id="KW-0732">Signal</keyword>
<name>A0A3P9KCC4_ORYLA</name>
<evidence type="ECO:0000256" key="2">
    <source>
        <dbReference type="SAM" id="SignalP"/>
    </source>
</evidence>
<dbReference type="InterPro" id="IPR013783">
    <property type="entry name" value="Ig-like_fold"/>
</dbReference>
<feature type="signal peptide" evidence="2">
    <location>
        <begin position="1"/>
        <end position="23"/>
    </location>
</feature>
<reference evidence="4" key="3">
    <citation type="submission" date="2025-08" db="UniProtKB">
        <authorList>
            <consortium name="Ensembl"/>
        </authorList>
    </citation>
    <scope>IDENTIFICATION</scope>
    <source>
        <strain evidence="4">HNI</strain>
    </source>
</reference>
<dbReference type="PANTHER" id="PTHR11422:SF5">
    <property type="entry name" value="DIVERSE IMMUNOGLOBULIN DOMAIN-CONTAINING PROTEIN 1.1 ISOFORM X1-RELATED"/>
    <property type="match status" value="1"/>
</dbReference>
<reference evidence="4 5" key="2">
    <citation type="submission" date="2017-04" db="EMBL/GenBank/DDBJ databases">
        <title>CpG methylation of centromeres and impact of large insertions on vertebrate speciation.</title>
        <authorList>
            <person name="Ichikawa K."/>
            <person name="Yoshimura J."/>
            <person name="Morishita S."/>
        </authorList>
    </citation>
    <scope>NUCLEOTIDE SEQUENCE</scope>
    <source>
        <strain evidence="4 5">HNI</strain>
    </source>
</reference>
<evidence type="ECO:0000259" key="3">
    <source>
        <dbReference type="PROSITE" id="PS50835"/>
    </source>
</evidence>
<keyword evidence="1" id="KW-1133">Transmembrane helix</keyword>
<organism evidence="4 5">
    <name type="scientific">Oryzias latipes</name>
    <name type="common">Japanese rice fish</name>
    <name type="synonym">Japanese killifish</name>
    <dbReference type="NCBI Taxonomy" id="8090"/>
    <lineage>
        <taxon>Eukaryota</taxon>
        <taxon>Metazoa</taxon>
        <taxon>Chordata</taxon>
        <taxon>Craniata</taxon>
        <taxon>Vertebrata</taxon>
        <taxon>Euteleostomi</taxon>
        <taxon>Actinopterygii</taxon>
        <taxon>Neopterygii</taxon>
        <taxon>Teleostei</taxon>
        <taxon>Neoteleostei</taxon>
        <taxon>Acanthomorphata</taxon>
        <taxon>Ovalentaria</taxon>
        <taxon>Atherinomorphae</taxon>
        <taxon>Beloniformes</taxon>
        <taxon>Adrianichthyidae</taxon>
        <taxon>Oryziinae</taxon>
        <taxon>Oryzias</taxon>
    </lineage>
</organism>
<proteinExistence type="predicted"/>
<feature type="domain" description="Ig-like" evidence="3">
    <location>
        <begin position="35"/>
        <end position="102"/>
    </location>
</feature>
<reference evidence="4" key="4">
    <citation type="submission" date="2025-09" db="UniProtKB">
        <authorList>
            <consortium name="Ensembl"/>
        </authorList>
    </citation>
    <scope>IDENTIFICATION</scope>
    <source>
        <strain evidence="4">HNI</strain>
    </source>
</reference>
<feature type="chain" id="PRO_5018020288" description="Ig-like domain-containing protein" evidence="2">
    <location>
        <begin position="24"/>
        <end position="257"/>
    </location>
</feature>
<dbReference type="PROSITE" id="PS50835">
    <property type="entry name" value="IG_LIKE"/>
    <property type="match status" value="1"/>
</dbReference>
<evidence type="ECO:0000313" key="4">
    <source>
        <dbReference type="Ensembl" id="ENSORLP00020006202.1"/>
    </source>
</evidence>
<sequence>KSDYCNHILLWLCFMFLDCCVETTMTCFKGTIVLGEDVILSCETNFSTHLCSKINWLHRRNPNSATKLVYGGNLERASRLSVSRNSLLIRNISAEDAGLYVCIQPQCPAFIYLSILSSEYLTSSICQHCQETLQLVFFSPSPPDLHGNVKLHSESEVGGLRNCDSVLTVKHTTENNRRITCKFVEDDEVKIDAVYVLDFPAMVTAVLLLMLLAVITAVLFKRRKAKVTGDQKSEAGTEFVSGELNRHNSNMSSVLQL</sequence>
<dbReference type="AlphaFoldDB" id="A0A3P9KCC4"/>
<protein>
    <recommendedName>
        <fullName evidence="3">Ig-like domain-containing protein</fullName>
    </recommendedName>
</protein>
<keyword evidence="1" id="KW-0472">Membrane</keyword>
<dbReference type="Ensembl" id="ENSORLT00020004997.1">
    <property type="protein sequence ID" value="ENSORLP00020006202.1"/>
    <property type="gene ID" value="ENSORLG00020007032.1"/>
</dbReference>
<accession>A0A3P9KCC4</accession>
<dbReference type="PANTHER" id="PTHR11422">
    <property type="entry name" value="T-CELL SURFACE GLYCOPROTEIN CD4"/>
    <property type="match status" value="1"/>
</dbReference>
<dbReference type="Gene3D" id="2.60.40.10">
    <property type="entry name" value="Immunoglobulins"/>
    <property type="match status" value="1"/>
</dbReference>
<evidence type="ECO:0000313" key="5">
    <source>
        <dbReference type="Proteomes" id="UP000265180"/>
    </source>
</evidence>
<dbReference type="InterPro" id="IPR036179">
    <property type="entry name" value="Ig-like_dom_sf"/>
</dbReference>
<keyword evidence="1" id="KW-0812">Transmembrane</keyword>
<dbReference type="SUPFAM" id="SSF48726">
    <property type="entry name" value="Immunoglobulin"/>
    <property type="match status" value="1"/>
</dbReference>
<dbReference type="InterPro" id="IPR007110">
    <property type="entry name" value="Ig-like_dom"/>
</dbReference>
<reference key="1">
    <citation type="journal article" date="2007" name="Nature">
        <title>The medaka draft genome and insights into vertebrate genome evolution.</title>
        <authorList>
            <person name="Kasahara M."/>
            <person name="Naruse K."/>
            <person name="Sasaki S."/>
            <person name="Nakatani Y."/>
            <person name="Qu W."/>
            <person name="Ahsan B."/>
            <person name="Yamada T."/>
            <person name="Nagayasu Y."/>
            <person name="Doi K."/>
            <person name="Kasai Y."/>
            <person name="Jindo T."/>
            <person name="Kobayashi D."/>
            <person name="Shimada A."/>
            <person name="Toyoda A."/>
            <person name="Kuroki Y."/>
            <person name="Fujiyama A."/>
            <person name="Sasaki T."/>
            <person name="Shimizu A."/>
            <person name="Asakawa S."/>
            <person name="Shimizu N."/>
            <person name="Hashimoto S."/>
            <person name="Yang J."/>
            <person name="Lee Y."/>
            <person name="Matsushima K."/>
            <person name="Sugano S."/>
            <person name="Sakaizumi M."/>
            <person name="Narita T."/>
            <person name="Ohishi K."/>
            <person name="Haga S."/>
            <person name="Ohta F."/>
            <person name="Nomoto H."/>
            <person name="Nogata K."/>
            <person name="Morishita T."/>
            <person name="Endo T."/>
            <person name="Shin-I T."/>
            <person name="Takeda H."/>
            <person name="Morishita S."/>
            <person name="Kohara Y."/>
        </authorList>
    </citation>
    <scope>NUCLEOTIDE SEQUENCE [LARGE SCALE GENOMIC DNA]</scope>
    <source>
        <strain>Hd-rR</strain>
    </source>
</reference>
<feature type="transmembrane region" description="Helical" evidence="1">
    <location>
        <begin position="199"/>
        <end position="220"/>
    </location>
</feature>